<dbReference type="CDD" id="cd12346">
    <property type="entry name" value="RRM3_NGR1_NAM8_like"/>
    <property type="match status" value="1"/>
</dbReference>
<sequence>MTDYAPYAFKTPQHQYGHAYQPNYGYRSAAEPGPENGGGGSQMMNNTATSARQYLSPPPPTTTTTTLGPATPSSTSSTSSSTLTMTSTIAPPTSLLWTDLEPWMDAEYARQVCALMRWDAVVAVPAPLNPSTSNNGGVTNNAGYCVLTFGSAAGAASALTQVNSPMGAQMTMPNSARPFVLNWAPPGVAAHQIPMPPSHPHPHPQAHGHSHTPSTSNAPPPHVTSPPPPSNSALSLPPSSSSSATNNNGYNPSAANGADPNGPAQSTSPASPLSPTNAVSGMQGPNGVVSAMGVAMGAGGLGAGGGGSPYPREYSIFVGDLAPETSNSDLVAVFRNPVLGLRNDRAPKFIRPFLSCKSAKIMLDPVTGVSRGYGFVRFTDEADQQRALIEMHGLYCLSRPMRISPATAKFKPPPHAELPASASAPGGYPGGVSLPTSVSAEQQQHHQQQQQSQHQPPPPSVSAPIAGYFANGEPAAGSGYPPPPGLPASASAEYFVPGPNNNNNTNNNGGPDEWRHTAQARAILGNLIGPNGEQLTSTDPYNTTVFVGGLSPLVGEDTLRTFFVPFGEIHYVKVPVGKHCGFVQFVRKADAERAIEKMQGFPVGGSRIRLSWGRSQYKAAQAAAQAAQAAALAQAQVQTHSHIPVVQPPPPSIPHAQHQQHHQQHQHQPMPIVAQQQQVSPSAAAALNGGLTPAMLEGMTHEQAVALLQKFQLQGISAFVSAPPPPPAPPAMVNGGYAGVNGAGNGNGNGGAPVPEAYRNGYHAPSPSAGEAAHGVNGGSNGQQQHPQQQQQQQQPHFTDESRKMRRGGEEGPFGYAQRGAYEVVSPSSSSAPTSSFSPFSPDPNQHGQQQQSQSQQQQQQPAQQQQGQAIGGLYAAAELLGKRRDSYAGIMPPYGGVQHSHSNKGYGGPGGFFPVQPSIQTPAGSGAIPISGGGKVGSGSGSPTRGGYAGSPPAFQVNRYSGPPPISRPGSGAARVERIGNGNGGEELLFDPMHDLNGTLASLDLGLGLGGERERGEYAWGLKSPTVTESTSAESTSSGGSVQFRMSMESP</sequence>
<comment type="caution">
    <text evidence="6">The sequence shown here is derived from an EMBL/GenBank/DDBJ whole genome shotgun (WGS) entry which is preliminary data.</text>
</comment>
<dbReference type="InterPro" id="IPR012677">
    <property type="entry name" value="Nucleotide-bd_a/b_plait_sf"/>
</dbReference>
<feature type="compositionally biased region" description="Low complexity" evidence="4">
    <location>
        <begin position="1025"/>
        <end position="1043"/>
    </location>
</feature>
<feature type="compositionally biased region" description="Low complexity" evidence="4">
    <location>
        <begin position="445"/>
        <end position="454"/>
    </location>
</feature>
<dbReference type="Proteomes" id="UP001362999">
    <property type="component" value="Unassembled WGS sequence"/>
</dbReference>
<dbReference type="GO" id="GO:0003729">
    <property type="term" value="F:mRNA binding"/>
    <property type="evidence" value="ECO:0007669"/>
    <property type="project" value="InterPro"/>
</dbReference>
<feature type="compositionally biased region" description="Basic residues" evidence="4">
    <location>
        <begin position="200"/>
        <end position="210"/>
    </location>
</feature>
<feature type="region of interest" description="Disordered" evidence="4">
    <location>
        <begin position="748"/>
        <end position="870"/>
    </location>
</feature>
<name>A0AAW0AIT7_9AGAR</name>
<accession>A0AAW0AIT7</accession>
<feature type="compositionally biased region" description="Gly residues" evidence="4">
    <location>
        <begin position="932"/>
        <end position="941"/>
    </location>
</feature>
<dbReference type="InterPro" id="IPR035979">
    <property type="entry name" value="RBD_domain_sf"/>
</dbReference>
<evidence type="ECO:0000256" key="2">
    <source>
        <dbReference type="ARBA" id="ARBA00022884"/>
    </source>
</evidence>
<feature type="compositionally biased region" description="Low complexity" evidence="4">
    <location>
        <begin position="826"/>
        <end position="869"/>
    </location>
</feature>
<feature type="region of interest" description="Disordered" evidence="4">
    <location>
        <begin position="900"/>
        <end position="981"/>
    </location>
</feature>
<dbReference type="GO" id="GO:0005829">
    <property type="term" value="C:cytosol"/>
    <property type="evidence" value="ECO:0007669"/>
    <property type="project" value="TreeGrafter"/>
</dbReference>
<evidence type="ECO:0000256" key="3">
    <source>
        <dbReference type="PROSITE-ProRule" id="PRU00176"/>
    </source>
</evidence>
<dbReference type="Pfam" id="PF00076">
    <property type="entry name" value="RRM_1"/>
    <property type="match status" value="2"/>
</dbReference>
<dbReference type="PROSITE" id="PS50102">
    <property type="entry name" value="RRM"/>
    <property type="match status" value="2"/>
</dbReference>
<feature type="region of interest" description="Disordered" evidence="4">
    <location>
        <begin position="23"/>
        <end position="86"/>
    </location>
</feature>
<dbReference type="PANTHER" id="PTHR47640">
    <property type="entry name" value="TRNA SELENOCYSTEINE 1-ASSOCIATED PROTEIN 1-RELATED-RELATED"/>
    <property type="match status" value="1"/>
</dbReference>
<evidence type="ECO:0000259" key="5">
    <source>
        <dbReference type="PROSITE" id="PS50102"/>
    </source>
</evidence>
<feature type="domain" description="RRM" evidence="5">
    <location>
        <begin position="543"/>
        <end position="615"/>
    </location>
</feature>
<reference evidence="6 7" key="1">
    <citation type="journal article" date="2024" name="J Genomics">
        <title>Draft genome sequencing and assembly of Favolaschia claudopus CIRM-BRFM 2984 isolated from oak limbs.</title>
        <authorList>
            <person name="Navarro D."/>
            <person name="Drula E."/>
            <person name="Chaduli D."/>
            <person name="Cazenave R."/>
            <person name="Ahrendt S."/>
            <person name="Wang J."/>
            <person name="Lipzen A."/>
            <person name="Daum C."/>
            <person name="Barry K."/>
            <person name="Grigoriev I.V."/>
            <person name="Favel A."/>
            <person name="Rosso M.N."/>
            <person name="Martin F."/>
        </authorList>
    </citation>
    <scope>NUCLEOTIDE SEQUENCE [LARGE SCALE GENOMIC DNA]</scope>
    <source>
        <strain evidence="6 7">CIRM-BRFM 2984</strain>
    </source>
</reference>
<feature type="region of interest" description="Disordered" evidence="4">
    <location>
        <begin position="639"/>
        <end position="671"/>
    </location>
</feature>
<keyword evidence="1" id="KW-0677">Repeat</keyword>
<feature type="domain" description="RRM" evidence="5">
    <location>
        <begin position="314"/>
        <end position="408"/>
    </location>
</feature>
<feature type="compositionally biased region" description="Low complexity" evidence="4">
    <location>
        <begin position="62"/>
        <end position="86"/>
    </location>
</feature>
<protein>
    <recommendedName>
        <fullName evidence="5">RRM domain-containing protein</fullName>
    </recommendedName>
</protein>
<feature type="compositionally biased region" description="Polar residues" evidence="4">
    <location>
        <begin position="263"/>
        <end position="280"/>
    </location>
</feature>
<dbReference type="CDD" id="cd12613">
    <property type="entry name" value="RRM2_NGR1_NAM8_like"/>
    <property type="match status" value="1"/>
</dbReference>
<organism evidence="6 7">
    <name type="scientific">Favolaschia claudopus</name>
    <dbReference type="NCBI Taxonomy" id="2862362"/>
    <lineage>
        <taxon>Eukaryota</taxon>
        <taxon>Fungi</taxon>
        <taxon>Dikarya</taxon>
        <taxon>Basidiomycota</taxon>
        <taxon>Agaricomycotina</taxon>
        <taxon>Agaricomycetes</taxon>
        <taxon>Agaricomycetidae</taxon>
        <taxon>Agaricales</taxon>
        <taxon>Marasmiineae</taxon>
        <taxon>Mycenaceae</taxon>
        <taxon>Favolaschia</taxon>
    </lineage>
</organism>
<evidence type="ECO:0000313" key="6">
    <source>
        <dbReference type="EMBL" id="KAK7013092.1"/>
    </source>
</evidence>
<feature type="region of interest" description="Disordered" evidence="4">
    <location>
        <begin position="1024"/>
        <end position="1052"/>
    </location>
</feature>
<dbReference type="InterPro" id="IPR050825">
    <property type="entry name" value="RBM42_RBP45_47-like"/>
</dbReference>
<dbReference type="InterPro" id="IPR000504">
    <property type="entry name" value="RRM_dom"/>
</dbReference>
<feature type="region of interest" description="Disordered" evidence="4">
    <location>
        <begin position="190"/>
        <end position="284"/>
    </location>
</feature>
<keyword evidence="2 3" id="KW-0694">RNA-binding</keyword>
<gene>
    <name evidence="6" type="ORF">R3P38DRAFT_1516312</name>
</gene>
<feature type="region of interest" description="Disordered" evidence="4">
    <location>
        <begin position="407"/>
        <end position="511"/>
    </location>
</feature>
<dbReference type="SUPFAM" id="SSF54928">
    <property type="entry name" value="RNA-binding domain, RBD"/>
    <property type="match status" value="1"/>
</dbReference>
<dbReference type="GO" id="GO:0006376">
    <property type="term" value="P:mRNA splice site recognition"/>
    <property type="evidence" value="ECO:0007669"/>
    <property type="project" value="TreeGrafter"/>
</dbReference>
<proteinExistence type="predicted"/>
<dbReference type="PANTHER" id="PTHR47640:SF10">
    <property type="entry name" value="TRNA SELENOCYSTEINE 1-ASSOCIATED PROTEIN 1-RELATED"/>
    <property type="match status" value="1"/>
</dbReference>
<feature type="compositionally biased region" description="Low complexity" evidence="4">
    <location>
        <begin position="231"/>
        <end position="248"/>
    </location>
</feature>
<evidence type="ECO:0000256" key="4">
    <source>
        <dbReference type="SAM" id="MobiDB-lite"/>
    </source>
</evidence>
<keyword evidence="7" id="KW-1185">Reference proteome</keyword>
<evidence type="ECO:0000256" key="1">
    <source>
        <dbReference type="ARBA" id="ARBA00022737"/>
    </source>
</evidence>
<dbReference type="AlphaFoldDB" id="A0AAW0AIT7"/>
<dbReference type="EMBL" id="JAWWNJ010000061">
    <property type="protein sequence ID" value="KAK7013092.1"/>
    <property type="molecule type" value="Genomic_DNA"/>
</dbReference>
<feature type="compositionally biased region" description="Low complexity" evidence="4">
    <location>
        <begin position="487"/>
        <end position="511"/>
    </location>
</feature>
<dbReference type="Gene3D" id="3.30.70.330">
    <property type="match status" value="3"/>
</dbReference>
<feature type="compositionally biased region" description="Pro residues" evidence="4">
    <location>
        <begin position="218"/>
        <end position="230"/>
    </location>
</feature>
<feature type="compositionally biased region" description="Basic and acidic residues" evidence="4">
    <location>
        <begin position="798"/>
        <end position="810"/>
    </location>
</feature>
<evidence type="ECO:0000313" key="7">
    <source>
        <dbReference type="Proteomes" id="UP001362999"/>
    </source>
</evidence>
<dbReference type="SMART" id="SM00360">
    <property type="entry name" value="RRM"/>
    <property type="match status" value="2"/>
</dbReference>
<feature type="compositionally biased region" description="Low complexity" evidence="4">
    <location>
        <begin position="783"/>
        <end position="797"/>
    </location>
</feature>
<feature type="compositionally biased region" description="Polar residues" evidence="4">
    <location>
        <begin position="42"/>
        <end position="53"/>
    </location>
</feature>